<name>A0A0F9XUR6_9ZZZZ</name>
<gene>
    <name evidence="1" type="ORF">LCGC14_0170170</name>
</gene>
<comment type="caution">
    <text evidence="1">The sequence shown here is derived from an EMBL/GenBank/DDBJ whole genome shotgun (WGS) entry which is preliminary data.</text>
</comment>
<organism evidence="1">
    <name type="scientific">marine sediment metagenome</name>
    <dbReference type="NCBI Taxonomy" id="412755"/>
    <lineage>
        <taxon>unclassified sequences</taxon>
        <taxon>metagenomes</taxon>
        <taxon>ecological metagenomes</taxon>
    </lineage>
</organism>
<reference evidence="1" key="1">
    <citation type="journal article" date="2015" name="Nature">
        <title>Complex archaea that bridge the gap between prokaryotes and eukaryotes.</title>
        <authorList>
            <person name="Spang A."/>
            <person name="Saw J.H."/>
            <person name="Jorgensen S.L."/>
            <person name="Zaremba-Niedzwiedzka K."/>
            <person name="Martijn J."/>
            <person name="Lind A.E."/>
            <person name="van Eijk R."/>
            <person name="Schleper C."/>
            <person name="Guy L."/>
            <person name="Ettema T.J."/>
        </authorList>
    </citation>
    <scope>NUCLEOTIDE SEQUENCE</scope>
</reference>
<dbReference type="EMBL" id="LAZR01000066">
    <property type="protein sequence ID" value="KKN96088.1"/>
    <property type="molecule type" value="Genomic_DNA"/>
</dbReference>
<evidence type="ECO:0000313" key="1">
    <source>
        <dbReference type="EMBL" id="KKN96088.1"/>
    </source>
</evidence>
<dbReference type="AlphaFoldDB" id="A0A0F9XUR6"/>
<sequence>MIDDRETMFDQCKAVFATHLTDIQVPAGHVLFNASRPIFGNRLDYDEWCFGRFYTTLSPKDDHAEYSIKENLDLDARIVILITPEEAAEIVLLGHRYAHKYREYSIEDRVKMLLPMISKKQHLPYPEALALLDAVRQQADKAA</sequence>
<proteinExistence type="predicted"/>
<protein>
    <submittedName>
        <fullName evidence="1">Uncharacterized protein</fullName>
    </submittedName>
</protein>
<accession>A0A0F9XUR6</accession>